<keyword evidence="1 2" id="KW-0732">Signal</keyword>
<keyword evidence="5" id="KW-1185">Reference proteome</keyword>
<evidence type="ECO:0000313" key="4">
    <source>
        <dbReference type="EMBL" id="AMP97049.1"/>
    </source>
</evidence>
<organism evidence="4 5">
    <name type="scientific">Pedobacter cryoconitis</name>
    <dbReference type="NCBI Taxonomy" id="188932"/>
    <lineage>
        <taxon>Bacteria</taxon>
        <taxon>Pseudomonadati</taxon>
        <taxon>Bacteroidota</taxon>
        <taxon>Sphingobacteriia</taxon>
        <taxon>Sphingobacteriales</taxon>
        <taxon>Sphingobacteriaceae</taxon>
        <taxon>Pedobacter</taxon>
    </lineage>
</organism>
<dbReference type="AlphaFoldDB" id="A0A127V778"/>
<feature type="domain" description="Outer membrane protein beta-barrel" evidence="3">
    <location>
        <begin position="8"/>
        <end position="156"/>
    </location>
</feature>
<dbReference type="PATRIC" id="fig|188932.3.peg.75"/>
<evidence type="ECO:0000313" key="5">
    <source>
        <dbReference type="Proteomes" id="UP000071561"/>
    </source>
</evidence>
<name>A0A127V778_9SPHI</name>
<proteinExistence type="predicted"/>
<dbReference type="SUPFAM" id="SSF56925">
    <property type="entry name" value="OMPA-like"/>
    <property type="match status" value="1"/>
</dbReference>
<feature type="signal peptide" evidence="2">
    <location>
        <begin position="1"/>
        <end position="21"/>
    </location>
</feature>
<dbReference type="EMBL" id="CP014504">
    <property type="protein sequence ID" value="AMP97049.1"/>
    <property type="molecule type" value="Genomic_DNA"/>
</dbReference>
<sequence precursor="true">MKRLFLLTAIAGIFAVSNVSAQKKDPAMSGQKLGIGVDFALPTGGTNDLYKLGFGGSLQFQTPIAQSLNFTGSAGYLNFTGKELIGNLKYPKYSAIPLKAGLRYFLADNFYVGGELGAAIGTSDGSRTSFVYSPGLGVEFPVADKSTIELGARYEGWSGDRKDNSLIVPVKSFVGLRLAFNFGI</sequence>
<dbReference type="Pfam" id="PF13505">
    <property type="entry name" value="OMP_b-brl"/>
    <property type="match status" value="1"/>
</dbReference>
<gene>
    <name evidence="4" type="ORF">AY601_0076</name>
</gene>
<dbReference type="InterPro" id="IPR011250">
    <property type="entry name" value="OMP/PagP_B-barrel"/>
</dbReference>
<evidence type="ECO:0000256" key="1">
    <source>
        <dbReference type="ARBA" id="ARBA00022729"/>
    </source>
</evidence>
<dbReference type="OrthoDB" id="668980at2"/>
<accession>A0A127V778</accession>
<evidence type="ECO:0000259" key="3">
    <source>
        <dbReference type="Pfam" id="PF13505"/>
    </source>
</evidence>
<dbReference type="RefSeq" id="WP_068395104.1">
    <property type="nucleotide sequence ID" value="NZ_CP014504.1"/>
</dbReference>
<protein>
    <recommendedName>
        <fullName evidence="3">Outer membrane protein beta-barrel domain-containing protein</fullName>
    </recommendedName>
</protein>
<dbReference type="InterPro" id="IPR027385">
    <property type="entry name" value="Beta-barrel_OMP"/>
</dbReference>
<dbReference type="Gene3D" id="2.40.160.20">
    <property type="match status" value="1"/>
</dbReference>
<dbReference type="KEGG" id="pcm:AY601_0076"/>
<dbReference type="Proteomes" id="UP000071561">
    <property type="component" value="Chromosome"/>
</dbReference>
<evidence type="ECO:0000256" key="2">
    <source>
        <dbReference type="SAM" id="SignalP"/>
    </source>
</evidence>
<reference evidence="4 5" key="1">
    <citation type="submission" date="2016-03" db="EMBL/GenBank/DDBJ databases">
        <title>Complete genome sequence of Pedobacter cryoconitis PAMC 27485.</title>
        <authorList>
            <person name="Lee J."/>
            <person name="Kim O.-S."/>
        </authorList>
    </citation>
    <scope>NUCLEOTIDE SEQUENCE [LARGE SCALE GENOMIC DNA]</scope>
    <source>
        <strain evidence="4 5">PAMC 27485</strain>
    </source>
</reference>
<feature type="chain" id="PRO_5007280146" description="Outer membrane protein beta-barrel domain-containing protein" evidence="2">
    <location>
        <begin position="22"/>
        <end position="184"/>
    </location>
</feature>